<dbReference type="Pfam" id="PF04290">
    <property type="entry name" value="DctQ"/>
    <property type="match status" value="1"/>
</dbReference>
<keyword evidence="7 9" id="KW-0472">Membrane</keyword>
<proteinExistence type="inferred from homology"/>
<evidence type="ECO:0000313" key="11">
    <source>
        <dbReference type="EMBL" id="MFC3164841.1"/>
    </source>
</evidence>
<gene>
    <name evidence="11" type="ORF">ACFOHV_16300</name>
</gene>
<keyword evidence="2 9" id="KW-0813">Transport</keyword>
<comment type="caution">
    <text evidence="11">The sequence shown here is derived from an EMBL/GenBank/DDBJ whole genome shotgun (WGS) entry which is preliminary data.</text>
</comment>
<evidence type="ECO:0000256" key="2">
    <source>
        <dbReference type="ARBA" id="ARBA00022448"/>
    </source>
</evidence>
<reference evidence="12" key="1">
    <citation type="journal article" date="2019" name="Int. J. Syst. Evol. Microbiol.">
        <title>The Global Catalogue of Microorganisms (GCM) 10K type strain sequencing project: providing services to taxonomists for standard genome sequencing and annotation.</title>
        <authorList>
            <consortium name="The Broad Institute Genomics Platform"/>
            <consortium name="The Broad Institute Genome Sequencing Center for Infectious Disease"/>
            <person name="Wu L."/>
            <person name="Ma J."/>
        </authorList>
    </citation>
    <scope>NUCLEOTIDE SEQUENCE [LARGE SCALE GENOMIC DNA]</scope>
    <source>
        <strain evidence="12">KCTC 52231</strain>
    </source>
</reference>
<dbReference type="InterPro" id="IPR055348">
    <property type="entry name" value="DctQ"/>
</dbReference>
<feature type="domain" description="Tripartite ATP-independent periplasmic transporters DctQ component" evidence="10">
    <location>
        <begin position="32"/>
        <end position="162"/>
    </location>
</feature>
<keyword evidence="3" id="KW-1003">Cell membrane</keyword>
<comment type="similarity">
    <text evidence="8 9">Belongs to the TRAP transporter small permease family.</text>
</comment>
<feature type="transmembrane region" description="Helical" evidence="9">
    <location>
        <begin position="93"/>
        <end position="117"/>
    </location>
</feature>
<evidence type="ECO:0000256" key="1">
    <source>
        <dbReference type="ARBA" id="ARBA00004429"/>
    </source>
</evidence>
<name>A0ABV7I9P4_9HYPH</name>
<feature type="transmembrane region" description="Helical" evidence="9">
    <location>
        <begin position="137"/>
        <end position="159"/>
    </location>
</feature>
<keyword evidence="12" id="KW-1185">Reference proteome</keyword>
<feature type="transmembrane region" description="Helical" evidence="9">
    <location>
        <begin position="54"/>
        <end position="72"/>
    </location>
</feature>
<dbReference type="PANTHER" id="PTHR35011:SF4">
    <property type="entry name" value="SLL1102 PROTEIN"/>
    <property type="match status" value="1"/>
</dbReference>
<comment type="subunit">
    <text evidence="9">The complex comprises the extracytoplasmic solute receptor protein and the two transmembrane proteins.</text>
</comment>
<protein>
    <recommendedName>
        <fullName evidence="9">TRAP transporter small permease protein</fullName>
    </recommendedName>
</protein>
<accession>A0ABV7I9P4</accession>
<dbReference type="EMBL" id="JBHRTG010000019">
    <property type="protein sequence ID" value="MFC3164841.1"/>
    <property type="molecule type" value="Genomic_DNA"/>
</dbReference>
<comment type="function">
    <text evidence="9">Part of the tripartite ATP-independent periplasmic (TRAP) transport system.</text>
</comment>
<organism evidence="11 12">
    <name type="scientific">Ciceribacter thiooxidans</name>
    <dbReference type="NCBI Taxonomy" id="1969821"/>
    <lineage>
        <taxon>Bacteria</taxon>
        <taxon>Pseudomonadati</taxon>
        <taxon>Pseudomonadota</taxon>
        <taxon>Alphaproteobacteria</taxon>
        <taxon>Hyphomicrobiales</taxon>
        <taxon>Rhizobiaceae</taxon>
        <taxon>Ciceribacter</taxon>
    </lineage>
</organism>
<evidence type="ECO:0000256" key="6">
    <source>
        <dbReference type="ARBA" id="ARBA00022989"/>
    </source>
</evidence>
<evidence type="ECO:0000313" key="12">
    <source>
        <dbReference type="Proteomes" id="UP001595647"/>
    </source>
</evidence>
<dbReference type="InterPro" id="IPR007387">
    <property type="entry name" value="TRAP_DctQ"/>
</dbReference>
<comment type="subcellular location">
    <subcellularLocation>
        <location evidence="1 9">Cell inner membrane</location>
        <topology evidence="1 9">Multi-pass membrane protein</topology>
    </subcellularLocation>
</comment>
<dbReference type="Proteomes" id="UP001595647">
    <property type="component" value="Unassembled WGS sequence"/>
</dbReference>
<feature type="transmembrane region" description="Helical" evidence="9">
    <location>
        <begin position="12"/>
        <end position="34"/>
    </location>
</feature>
<keyword evidence="5 9" id="KW-0812">Transmembrane</keyword>
<keyword evidence="6 9" id="KW-1133">Transmembrane helix</keyword>
<dbReference type="PROSITE" id="PS51257">
    <property type="entry name" value="PROKAR_LIPOPROTEIN"/>
    <property type="match status" value="1"/>
</dbReference>
<dbReference type="RefSeq" id="WP_182306538.1">
    <property type="nucleotide sequence ID" value="NZ_CP059896.1"/>
</dbReference>
<evidence type="ECO:0000256" key="8">
    <source>
        <dbReference type="ARBA" id="ARBA00038436"/>
    </source>
</evidence>
<sequence length="173" mass="19108">MRRFLATYADVMDRVSVFVGQGCSVLFFACIGVSALEVVMRYGFDRPTVWSTELAMTLCASAWVLAVGYVTERHRHISITMIETLISPRLWHVFRLLQMLISAGAILVLTLALWGPAVKALRHVEYSGTALNSIQPTYLKVLLVVGCILYLLQLAANVIRWAHGTEGESAGGH</sequence>
<keyword evidence="4 9" id="KW-0997">Cell inner membrane</keyword>
<evidence type="ECO:0000259" key="10">
    <source>
        <dbReference type="Pfam" id="PF04290"/>
    </source>
</evidence>
<evidence type="ECO:0000256" key="4">
    <source>
        <dbReference type="ARBA" id="ARBA00022519"/>
    </source>
</evidence>
<evidence type="ECO:0000256" key="9">
    <source>
        <dbReference type="RuleBase" id="RU369079"/>
    </source>
</evidence>
<dbReference type="PANTHER" id="PTHR35011">
    <property type="entry name" value="2,3-DIKETO-L-GULONATE TRAP TRANSPORTER SMALL PERMEASE PROTEIN YIAM"/>
    <property type="match status" value="1"/>
</dbReference>
<evidence type="ECO:0000256" key="3">
    <source>
        <dbReference type="ARBA" id="ARBA00022475"/>
    </source>
</evidence>
<evidence type="ECO:0000256" key="7">
    <source>
        <dbReference type="ARBA" id="ARBA00023136"/>
    </source>
</evidence>
<evidence type="ECO:0000256" key="5">
    <source>
        <dbReference type="ARBA" id="ARBA00022692"/>
    </source>
</evidence>